<keyword evidence="4" id="KW-0479">Metal-binding</keyword>
<evidence type="ECO:0000256" key="6">
    <source>
        <dbReference type="ARBA" id="ARBA00023004"/>
    </source>
</evidence>
<dbReference type="PANTHER" id="PTHR30521:SF4">
    <property type="entry name" value="DEFERROCHELATASE"/>
    <property type="match status" value="1"/>
</dbReference>
<evidence type="ECO:0000313" key="10">
    <source>
        <dbReference type="EMBL" id="KAL0069981.1"/>
    </source>
</evidence>
<evidence type="ECO:0000256" key="4">
    <source>
        <dbReference type="ARBA" id="ARBA00022723"/>
    </source>
</evidence>
<organism evidence="10 11">
    <name type="scientific">Marasmius tenuissimus</name>
    <dbReference type="NCBI Taxonomy" id="585030"/>
    <lineage>
        <taxon>Eukaryota</taxon>
        <taxon>Fungi</taxon>
        <taxon>Dikarya</taxon>
        <taxon>Basidiomycota</taxon>
        <taxon>Agaricomycotina</taxon>
        <taxon>Agaricomycetes</taxon>
        <taxon>Agaricomycetidae</taxon>
        <taxon>Agaricales</taxon>
        <taxon>Marasmiineae</taxon>
        <taxon>Marasmiaceae</taxon>
        <taxon>Marasmius</taxon>
    </lineage>
</organism>
<keyword evidence="8" id="KW-0732">Signal</keyword>
<dbReference type="PROSITE" id="PS51404">
    <property type="entry name" value="DYP_PEROXIDASE"/>
    <property type="match status" value="1"/>
</dbReference>
<evidence type="ECO:0000256" key="7">
    <source>
        <dbReference type="ARBA" id="ARBA00025737"/>
    </source>
</evidence>
<dbReference type="InterPro" id="IPR011008">
    <property type="entry name" value="Dimeric_a/b-barrel"/>
</dbReference>
<evidence type="ECO:0000256" key="3">
    <source>
        <dbReference type="ARBA" id="ARBA00022617"/>
    </source>
</evidence>
<comment type="similarity">
    <text evidence="7">Belongs to the DyP-type peroxidase family.</text>
</comment>
<keyword evidence="6" id="KW-0408">Iron</keyword>
<feature type="chain" id="PRO_5045049119" evidence="8">
    <location>
        <begin position="20"/>
        <end position="507"/>
    </location>
</feature>
<dbReference type="Proteomes" id="UP001437256">
    <property type="component" value="Unassembled WGS sequence"/>
</dbReference>
<evidence type="ECO:0000256" key="8">
    <source>
        <dbReference type="SAM" id="SignalP"/>
    </source>
</evidence>
<accession>A0ABR3A7K4</accession>
<keyword evidence="2 10" id="KW-0575">Peroxidase</keyword>
<keyword evidence="5" id="KW-0560">Oxidoreductase</keyword>
<dbReference type="NCBIfam" id="TIGR01413">
    <property type="entry name" value="Dyp_perox_fam"/>
    <property type="match status" value="1"/>
</dbReference>
<protein>
    <submittedName>
        <fullName evidence="10">Dye-decolorizing heme-containing peroxidase</fullName>
    </submittedName>
</protein>
<dbReference type="InterPro" id="IPR049509">
    <property type="entry name" value="DyP_N"/>
</dbReference>
<evidence type="ECO:0000259" key="9">
    <source>
        <dbReference type="Pfam" id="PF21105"/>
    </source>
</evidence>
<dbReference type="Pfam" id="PF21105">
    <property type="entry name" value="DyP_N"/>
    <property type="match status" value="1"/>
</dbReference>
<dbReference type="GO" id="GO:0004601">
    <property type="term" value="F:peroxidase activity"/>
    <property type="evidence" value="ECO:0007669"/>
    <property type="project" value="UniProtKB-KW"/>
</dbReference>
<feature type="signal peptide" evidence="8">
    <location>
        <begin position="1"/>
        <end position="19"/>
    </location>
</feature>
<dbReference type="EMBL" id="JBBXMP010000009">
    <property type="protein sequence ID" value="KAL0069981.1"/>
    <property type="molecule type" value="Genomic_DNA"/>
</dbReference>
<evidence type="ECO:0000256" key="2">
    <source>
        <dbReference type="ARBA" id="ARBA00022559"/>
    </source>
</evidence>
<dbReference type="PANTHER" id="PTHR30521">
    <property type="entry name" value="DEFERROCHELATASE/PEROXIDASE"/>
    <property type="match status" value="1"/>
</dbReference>
<gene>
    <name evidence="10" type="primary">DyP1_1</name>
    <name evidence="10" type="ORF">AAF712_002878</name>
</gene>
<evidence type="ECO:0000256" key="5">
    <source>
        <dbReference type="ARBA" id="ARBA00023002"/>
    </source>
</evidence>
<dbReference type="InterPro" id="IPR006314">
    <property type="entry name" value="Dyp_peroxidase"/>
</dbReference>
<comment type="caution">
    <text evidence="10">The sequence shown here is derived from an EMBL/GenBank/DDBJ whole genome shotgun (WGS) entry which is preliminary data.</text>
</comment>
<dbReference type="SUPFAM" id="SSF54909">
    <property type="entry name" value="Dimeric alpha+beta barrel"/>
    <property type="match status" value="1"/>
</dbReference>
<reference evidence="10 11" key="1">
    <citation type="submission" date="2024-05" db="EMBL/GenBank/DDBJ databases">
        <title>A draft genome resource for the thread blight pathogen Marasmius tenuissimus strain MS-2.</title>
        <authorList>
            <person name="Yulfo-Soto G.E."/>
            <person name="Baruah I.K."/>
            <person name="Amoako-Attah I."/>
            <person name="Bukari Y."/>
            <person name="Meinhardt L.W."/>
            <person name="Bailey B.A."/>
            <person name="Cohen S.P."/>
        </authorList>
    </citation>
    <scope>NUCLEOTIDE SEQUENCE [LARGE SCALE GENOMIC DNA]</scope>
    <source>
        <strain evidence="10 11">MS-2</strain>
    </source>
</reference>
<comment type="cofactor">
    <cofactor evidence="1">
        <name>heme b</name>
        <dbReference type="ChEBI" id="CHEBI:60344"/>
    </cofactor>
</comment>
<feature type="domain" description="DyP dimeric alpha+beta barrel" evidence="9">
    <location>
        <begin position="59"/>
        <end position="206"/>
    </location>
</feature>
<keyword evidence="11" id="KW-1185">Reference proteome</keyword>
<proteinExistence type="inferred from homology"/>
<evidence type="ECO:0000256" key="1">
    <source>
        <dbReference type="ARBA" id="ARBA00001970"/>
    </source>
</evidence>
<sequence>MKLTFVALALWLSANGGLASTVKPRRTSSLLVRPAGFDELPTASAVRASTASTGLDFDNVQSFVMVGMQKQREALLFFEIKNAKKFKSKLGTDIHGRITSAIQILDVETQPLAGVNIAFSQKGLNVLGIKDDLKDPHFKAGQMKDAASFGDGTKNWVPAFAGPTVHGVFTIASDKQEHVDNEINELFKILGDSVKEVHRVRSKARPGDQLGHEHFGWIDGIAQPVVKGFRPPNPGQAELQPGAILLGQDGDLTKRPAWTKSGSFLVFRQLKQYVPEFRRFLLDQAPVVPGMSQADSANYLGSRMVGRWPSGAPIDISPHHEDDALGADPKRLNDFTFAHPELGNSFNQAINQTFCPFSAHILKSRPRLAIDAQEDLRHHIARAGLPYGDEVTPNEQSKETTSEDPALERGMAFVAYQSNIGDGFVHMQTNMVNSPSFPTGRNDPGSDPIVGYLQTDGKTQNTPRPIKGLDFTDWNRTITMKTDFIVSRGGEYFFTPPISALITPLSK</sequence>
<keyword evidence="3" id="KW-0349">Heme</keyword>
<name>A0ABR3A7K4_9AGAR</name>
<evidence type="ECO:0000313" key="11">
    <source>
        <dbReference type="Proteomes" id="UP001437256"/>
    </source>
</evidence>